<feature type="region of interest" description="Disordered" evidence="4">
    <location>
        <begin position="359"/>
        <end position="385"/>
    </location>
</feature>
<dbReference type="Pfam" id="PF02902">
    <property type="entry name" value="Peptidase_C48"/>
    <property type="match status" value="1"/>
</dbReference>
<organism evidence="6 7">
    <name type="scientific">Cannabis sativa</name>
    <name type="common">Hemp</name>
    <name type="synonym">Marijuana</name>
    <dbReference type="NCBI Taxonomy" id="3483"/>
    <lineage>
        <taxon>Eukaryota</taxon>
        <taxon>Viridiplantae</taxon>
        <taxon>Streptophyta</taxon>
        <taxon>Embryophyta</taxon>
        <taxon>Tracheophyta</taxon>
        <taxon>Spermatophyta</taxon>
        <taxon>Magnoliopsida</taxon>
        <taxon>eudicotyledons</taxon>
        <taxon>Gunneridae</taxon>
        <taxon>Pentapetalae</taxon>
        <taxon>rosids</taxon>
        <taxon>fabids</taxon>
        <taxon>Rosales</taxon>
        <taxon>Cannabaceae</taxon>
        <taxon>Cannabis</taxon>
    </lineage>
</organism>
<feature type="domain" description="N-acetyltransferase" evidence="5">
    <location>
        <begin position="202"/>
        <end position="293"/>
    </location>
</feature>
<dbReference type="EMBL" id="JAATIP010000174">
    <property type="protein sequence ID" value="KAF4363603.1"/>
    <property type="molecule type" value="Genomic_DNA"/>
</dbReference>
<dbReference type="SUPFAM" id="SSF55729">
    <property type="entry name" value="Acyl-CoA N-acyltransferases (Nat)"/>
    <property type="match status" value="1"/>
</dbReference>
<dbReference type="GO" id="GO:0008234">
    <property type="term" value="F:cysteine-type peptidase activity"/>
    <property type="evidence" value="ECO:0007669"/>
    <property type="project" value="InterPro"/>
</dbReference>
<keyword evidence="3" id="KW-0378">Hydrolase</keyword>
<evidence type="ECO:0000256" key="4">
    <source>
        <dbReference type="SAM" id="MobiDB-lite"/>
    </source>
</evidence>
<evidence type="ECO:0000256" key="2">
    <source>
        <dbReference type="ARBA" id="ARBA00022670"/>
    </source>
</evidence>
<evidence type="ECO:0000259" key="5">
    <source>
        <dbReference type="PROSITE" id="PS51186"/>
    </source>
</evidence>
<protein>
    <recommendedName>
        <fullName evidence="5">N-acetyltransferase domain-containing protein</fullName>
    </recommendedName>
</protein>
<dbReference type="InterPro" id="IPR016181">
    <property type="entry name" value="Acyl_CoA_acyltransferase"/>
</dbReference>
<comment type="similarity">
    <text evidence="1">Belongs to the peptidase C48 family.</text>
</comment>
<proteinExistence type="inferred from homology"/>
<dbReference type="Gene3D" id="3.40.630.30">
    <property type="match status" value="1"/>
</dbReference>
<dbReference type="InterPro" id="IPR003653">
    <property type="entry name" value="Peptidase_C48_C"/>
</dbReference>
<comment type="caution">
    <text evidence="6">The sequence shown here is derived from an EMBL/GenBank/DDBJ whole genome shotgun (WGS) entry which is preliminary data.</text>
</comment>
<dbReference type="InterPro" id="IPR000182">
    <property type="entry name" value="GNAT_dom"/>
</dbReference>
<gene>
    <name evidence="6" type="ORF">F8388_002144</name>
</gene>
<dbReference type="PANTHER" id="PTHR47426:SF3">
    <property type="entry name" value="GCN5-RELATED N-ACETYLTRANSFERASE 6, CHLOROPLASTIC"/>
    <property type="match status" value="1"/>
</dbReference>
<keyword evidence="2" id="KW-0645">Protease</keyword>
<dbReference type="GO" id="GO:0016747">
    <property type="term" value="F:acyltransferase activity, transferring groups other than amino-acyl groups"/>
    <property type="evidence" value="ECO:0007669"/>
    <property type="project" value="InterPro"/>
</dbReference>
<dbReference type="AlphaFoldDB" id="A0A7J6EYT5"/>
<feature type="compositionally biased region" description="Basic and acidic residues" evidence="4">
    <location>
        <begin position="360"/>
        <end position="370"/>
    </location>
</feature>
<evidence type="ECO:0000256" key="3">
    <source>
        <dbReference type="ARBA" id="ARBA00022801"/>
    </source>
</evidence>
<dbReference type="InterPro" id="IPR038765">
    <property type="entry name" value="Papain-like_cys_pep_sf"/>
</dbReference>
<dbReference type="Gene3D" id="3.40.395.10">
    <property type="entry name" value="Adenoviral Proteinase, Chain A"/>
    <property type="match status" value="1"/>
</dbReference>
<dbReference type="GO" id="GO:0006508">
    <property type="term" value="P:proteolysis"/>
    <property type="evidence" value="ECO:0007669"/>
    <property type="project" value="UniProtKB-KW"/>
</dbReference>
<name>A0A7J6EYT5_CANSA</name>
<accession>A0A7J6EYT5</accession>
<evidence type="ECO:0000313" key="7">
    <source>
        <dbReference type="Proteomes" id="UP000525078"/>
    </source>
</evidence>
<sequence>MSTISIHRLQLLSFSHGRIKSHRRFHRTYAITMTMDAKSSEKKKIEEISVQIPSLSSPITQRELLKSSDLQFNRLQPSERDLIQEKKLEFGHFVARDAILDEEFWTAAWLRAESHWEDRSSDRYVDNHKRKFAEQEFNAIKKRNKWQHRPNERCACIVAVKKETKNVKRTVLKSVVGTLDLSIRYLLHGETFPGERVKAPLFCSINRTSQNRYGYIANLCVAKSARRQGIASNMLYFAVESAISDGVEQVYVHVYRDNKAAQELYRKMGFELVKVGGDADDADKAVTAVPSADVNPSGDVGGSDKNVKDVEKPKGDESRLKGDDFFDGLSQLVIDDDQVVLAGLEAVAKINVPAPNPDVVGEKSDAIHTDEETEDTVSDTPLLDKRKRAPALKSPFVDFGSADVGSTPMELMSSGSQSAGDDRDFKMVTYVKGLYALNDAFADPVSTEIEAKFDSWIGEGLLKHPRHYNCYEDGAKKFTPGFRLGVDYVEDKTWFYHLATCDMFMNDSHMNTIFYYLRKKGKYSSAVTLNFATTDCLFDDSIQALYHKFNKAKSMKTKMSHIHAAHPIAHYIRGMRIPCSKPWYEADHVLFIINLRRESHWVFGRLDVHERTLFLYNSLRTAKMNAAARNAMKAYSVLLPLFFDLLGFWKNRAQVPASVSDPTAPFRIVELSGLASQQKK</sequence>
<evidence type="ECO:0000313" key="6">
    <source>
        <dbReference type="EMBL" id="KAF4363603.1"/>
    </source>
</evidence>
<dbReference type="Proteomes" id="UP000525078">
    <property type="component" value="Unassembled WGS sequence"/>
</dbReference>
<dbReference type="SUPFAM" id="SSF54001">
    <property type="entry name" value="Cysteine proteinases"/>
    <property type="match status" value="1"/>
</dbReference>
<evidence type="ECO:0000256" key="1">
    <source>
        <dbReference type="ARBA" id="ARBA00005234"/>
    </source>
</evidence>
<dbReference type="CDD" id="cd04301">
    <property type="entry name" value="NAT_SF"/>
    <property type="match status" value="1"/>
</dbReference>
<dbReference type="Pfam" id="PF00583">
    <property type="entry name" value="Acetyltransf_1"/>
    <property type="match status" value="1"/>
</dbReference>
<dbReference type="PROSITE" id="PS51186">
    <property type="entry name" value="GNAT"/>
    <property type="match status" value="1"/>
</dbReference>
<reference evidence="6 7" key="1">
    <citation type="journal article" date="2020" name="bioRxiv">
        <title>Sequence and annotation of 42 cannabis genomes reveals extensive copy number variation in cannabinoid synthesis and pathogen resistance genes.</title>
        <authorList>
            <person name="Mckernan K.J."/>
            <person name="Helbert Y."/>
            <person name="Kane L.T."/>
            <person name="Ebling H."/>
            <person name="Zhang L."/>
            <person name="Liu B."/>
            <person name="Eaton Z."/>
            <person name="Mclaughlin S."/>
            <person name="Kingan S."/>
            <person name="Baybayan P."/>
            <person name="Concepcion G."/>
            <person name="Jordan M."/>
            <person name="Riva A."/>
            <person name="Barbazuk W."/>
            <person name="Harkins T."/>
        </authorList>
    </citation>
    <scope>NUCLEOTIDE SEQUENCE [LARGE SCALE GENOMIC DNA]</scope>
    <source>
        <strain evidence="7">cv. Jamaican Lion 4</strain>
        <tissue evidence="6">Leaf</tissue>
    </source>
</reference>
<feature type="compositionally biased region" description="Basic and acidic residues" evidence="4">
    <location>
        <begin position="305"/>
        <end position="319"/>
    </location>
</feature>
<feature type="region of interest" description="Disordered" evidence="4">
    <location>
        <begin position="290"/>
        <end position="319"/>
    </location>
</feature>
<dbReference type="PANTHER" id="PTHR47426">
    <property type="entry name" value="ACYL-COA N-ACYLTRANSFERASES (NAT) SUPERFAMILY PROTEIN"/>
    <property type="match status" value="1"/>
</dbReference>